<feature type="compositionally biased region" description="Basic and acidic residues" evidence="1">
    <location>
        <begin position="519"/>
        <end position="533"/>
    </location>
</feature>
<feature type="compositionally biased region" description="Low complexity" evidence="1">
    <location>
        <begin position="360"/>
        <end position="374"/>
    </location>
</feature>
<reference evidence="2" key="2">
    <citation type="submission" date="2014-07" db="EMBL/GenBank/DDBJ databases">
        <authorList>
            <person name="Hull J."/>
        </authorList>
    </citation>
    <scope>NUCLEOTIDE SEQUENCE</scope>
</reference>
<dbReference type="EMBL" id="GBHO01032959">
    <property type="protein sequence ID" value="JAG10645.1"/>
    <property type="molecule type" value="Transcribed_RNA"/>
</dbReference>
<feature type="compositionally biased region" description="Low complexity" evidence="1">
    <location>
        <begin position="985"/>
        <end position="998"/>
    </location>
</feature>
<feature type="compositionally biased region" description="Low complexity" evidence="1">
    <location>
        <begin position="400"/>
        <end position="414"/>
    </location>
</feature>
<dbReference type="GO" id="GO:0030154">
    <property type="term" value="P:cell differentiation"/>
    <property type="evidence" value="ECO:0007669"/>
    <property type="project" value="TreeGrafter"/>
</dbReference>
<dbReference type="AlphaFoldDB" id="A0A0A9X0P9"/>
<feature type="compositionally biased region" description="Polar residues" evidence="1">
    <location>
        <begin position="814"/>
        <end position="872"/>
    </location>
</feature>
<feature type="region of interest" description="Disordered" evidence="1">
    <location>
        <begin position="336"/>
        <end position="420"/>
    </location>
</feature>
<sequence length="1243" mass="136907">MPFVQRVVSPKRLSRVSLHDENGKPRVRDDELEAVTNFTLCSALRQLASVVQIAGDIFVELNKELSSVKERSCRLKERISRVEQKVLEYDPKAVTVPESDLTEFWHIKDHYSRNQETSSCLFTSQSRPKSVQTLYDAAASPPKILRRQGSVFNVTPILGPRSKRNQLPEIEARKPAVINSLRRWTSSEALGSMTVDPDCTLKVISMDQDVTDHTLPSPEEQVHAVALKFPPEVVAVDVTGRNFERMSSLRRSLMTGDDAVKRRSNKRRPRGKRRNTIAGTDTTKELAAIVGDSSDTNMGKATPDGTTSSSFEKKSHLENLKEWGRSRLKLIKNSEPAVKLRNASQGGRRKIDKEEPCPHSSSGNWSQSSESGHSTATSHVPRSSISSGSVCPKHKRPPLTSASSSVTSESTTLTPDDGETCSMYSCDTEGYYTSFHLDSGLKTLREEEPPTPAHTTSALSVNSQNNSTMTAESEYELFGRGSTSTTASSAGTVCTTLLIPPPPLVPERISSQLSGNKTLPERTQKSNLDTRETQSLKLNKKPDMKMLSFEEVKQINESKSNLTHDNVTKHADAERKNCIITVDVHHEHRKTPEKCGDSPDSGHNTCSSPVDSIASPSLDLEMSECSDLEGVDRVERIREKTTINSSRIPSMCVITPPQSDDEASLSHYNRSIDSGDYVTIAEVKNHHHSPVKYVPPSGTLTRDQEYISLIDLPKSEIETRRTGARVTLNAEGRVVYSSDSLRRRKAVHTTGTFEPGPCVTVSTQSPVPVRSVAVRPLNTASPLFANRKVITPNPVNRSPTKSQSPVAERKEINASRQGRPTVVASRTLSPPSSRKLNNQKQYFSPSSEKPINTNVSKPISPLASPTSTKTLPLTRATSPKMVVKAAPGRPMSPVAMRGAYVNINQSSQEDKYAVKRSDSYRLANDDVYGKGTKARNAYPSGTSLLSAVQAARTTKEGDMQHYAEPRMSLESSPMERSGQSTWPRSTSTPTKSDSPSSPMDFTLVPSPIQKTNTPPKNARSAMDLYAVIHESKKRIQSLQKPQSTPVWPKAIPAKAVASIQSAPLDSSLVKGMPQPMPPLNNVNQLKYTTKTANVGYNTLPRLQVQKLDESPRSLSRKVYPRKELIPSSPAMARPQDRTSLASDRLGPVQSTSRNDFKRLLLQKGWGQNSPTKESAMERLKGRATAHIKPINYDVLSSTIPEDRSDEDELNEQSRAKAPPLVSSQLVNNQNKKFNKKTTLETAL</sequence>
<dbReference type="PANTHER" id="PTHR23039">
    <property type="entry name" value="NANCE-HORAN SYNDROME PROTEIN"/>
    <property type="match status" value="1"/>
</dbReference>
<feature type="compositionally biased region" description="Polar residues" evidence="1">
    <location>
        <begin position="601"/>
        <end position="610"/>
    </location>
</feature>
<feature type="compositionally biased region" description="Basic residues" evidence="1">
    <location>
        <begin position="262"/>
        <end position="275"/>
    </location>
</feature>
<evidence type="ECO:0000256" key="1">
    <source>
        <dbReference type="SAM" id="MobiDB-lite"/>
    </source>
</evidence>
<feature type="region of interest" description="Disordered" evidence="1">
    <location>
        <begin position="1196"/>
        <end position="1243"/>
    </location>
</feature>
<reference evidence="2" key="1">
    <citation type="journal article" date="2014" name="PLoS ONE">
        <title>Transcriptome-Based Identification of ABC Transporters in the Western Tarnished Plant Bug Lygus hesperus.</title>
        <authorList>
            <person name="Hull J.J."/>
            <person name="Chaney K."/>
            <person name="Geib S.M."/>
            <person name="Fabrick J.A."/>
            <person name="Brent C.S."/>
            <person name="Walsh D."/>
            <person name="Lavine L.C."/>
        </authorList>
    </citation>
    <scope>NUCLEOTIDE SEQUENCE</scope>
</reference>
<feature type="region of interest" description="Disordered" evidence="1">
    <location>
        <begin position="964"/>
        <end position="1018"/>
    </location>
</feature>
<feature type="region of interest" description="Disordered" evidence="1">
    <location>
        <begin position="788"/>
        <end position="872"/>
    </location>
</feature>
<feature type="compositionally biased region" description="Polar residues" evidence="1">
    <location>
        <begin position="453"/>
        <end position="471"/>
    </location>
</feature>
<feature type="region of interest" description="Disordered" evidence="1">
    <location>
        <begin position="589"/>
        <end position="614"/>
    </location>
</feature>
<proteinExistence type="predicted"/>
<dbReference type="PANTHER" id="PTHR23039:SF9">
    <property type="entry name" value="LOW QUALITY PROTEIN: NHS-LIKE PROTEIN 1"/>
    <property type="match status" value="1"/>
</dbReference>
<name>A0A0A9X0P9_LYGHE</name>
<gene>
    <name evidence="2" type="primary">WASF1</name>
    <name evidence="2" type="ORF">CM83_80441</name>
</gene>
<feature type="compositionally biased region" description="Polar residues" evidence="1">
    <location>
        <begin position="375"/>
        <end position="389"/>
    </location>
</feature>
<feature type="region of interest" description="Disordered" evidence="1">
    <location>
        <begin position="1122"/>
        <end position="1153"/>
    </location>
</feature>
<dbReference type="Gene3D" id="1.20.5.340">
    <property type="match status" value="1"/>
</dbReference>
<feature type="region of interest" description="Disordered" evidence="1">
    <location>
        <begin position="499"/>
        <end position="533"/>
    </location>
</feature>
<accession>A0A0A9X0P9</accession>
<feature type="compositionally biased region" description="Polar residues" evidence="1">
    <location>
        <begin position="293"/>
        <end position="310"/>
    </location>
</feature>
<protein>
    <submittedName>
        <fullName evidence="2">Wiskott-Aldrich syndrome protein family member 1</fullName>
    </submittedName>
</protein>
<feature type="region of interest" description="Disordered" evidence="1">
    <location>
        <begin position="257"/>
        <end position="314"/>
    </location>
</feature>
<feature type="compositionally biased region" description="Polar residues" evidence="1">
    <location>
        <begin position="793"/>
        <end position="805"/>
    </location>
</feature>
<organism evidence="2">
    <name type="scientific">Lygus hesperus</name>
    <name type="common">Western plant bug</name>
    <dbReference type="NCBI Taxonomy" id="30085"/>
    <lineage>
        <taxon>Eukaryota</taxon>
        <taxon>Metazoa</taxon>
        <taxon>Ecdysozoa</taxon>
        <taxon>Arthropoda</taxon>
        <taxon>Hexapoda</taxon>
        <taxon>Insecta</taxon>
        <taxon>Pterygota</taxon>
        <taxon>Neoptera</taxon>
        <taxon>Paraneoptera</taxon>
        <taxon>Hemiptera</taxon>
        <taxon>Heteroptera</taxon>
        <taxon>Panheteroptera</taxon>
        <taxon>Cimicomorpha</taxon>
        <taxon>Miridae</taxon>
        <taxon>Mirini</taxon>
        <taxon>Lygus</taxon>
    </lineage>
</organism>
<dbReference type="InterPro" id="IPR024845">
    <property type="entry name" value="NHS-like"/>
</dbReference>
<feature type="region of interest" description="Disordered" evidence="1">
    <location>
        <begin position="445"/>
        <end position="473"/>
    </location>
</feature>
<dbReference type="Pfam" id="PF15273">
    <property type="entry name" value="NHS"/>
    <property type="match status" value="1"/>
</dbReference>
<evidence type="ECO:0000313" key="2">
    <source>
        <dbReference type="EMBL" id="JAG10645.1"/>
    </source>
</evidence>